<comment type="subcellular location">
    <subcellularLocation>
        <location evidence="1">Bacterial flagellum</location>
    </subcellularLocation>
    <subcellularLocation>
        <location evidence="2">Secreted</location>
    </subcellularLocation>
</comment>
<dbReference type="InterPro" id="IPR001492">
    <property type="entry name" value="Flagellin"/>
</dbReference>
<evidence type="ECO:0000256" key="3">
    <source>
        <dbReference type="ARBA" id="ARBA00005709"/>
    </source>
</evidence>
<proteinExistence type="inferred from homology"/>
<dbReference type="Proteomes" id="UP000628086">
    <property type="component" value="Unassembled WGS sequence"/>
</dbReference>
<keyword evidence="7" id="KW-0282">Flagellum</keyword>
<evidence type="ECO:0000256" key="5">
    <source>
        <dbReference type="ARBA" id="ARBA00023143"/>
    </source>
</evidence>
<dbReference type="Gene3D" id="1.20.1330.10">
    <property type="entry name" value="f41 fragment of flagellin, N-terminal domain"/>
    <property type="match status" value="2"/>
</dbReference>
<sequence>MRISTAQFYQSSAANYQRNYANLIKTNEEASSFVRVNTAADDPVGAARLLQLGNQADMLAQYKTNATNITNSLNQAETTLNSINTILTRVNELALESGNAGYTDTERKAKAAELSQLEDQLLSLMNSRDENGQYLFAGSKTDTAPFVRNADGTYSYQGDQTQLELQVGDMLKMAGNSTGYSVFEQALNTSRTQTTMTNPVVDDGRVKLSNGQVSGSVTYNDRFRSGQPYTITMLSSTQYSITDSLGNDVTAEATQGGTFDPNTAGGSMISFRGVDLRLNINLQDGDVPDTAVAGHTFTLQSKPDTITATRSPGNSSSAQVSSVSVTDPAKYQAMFPSGGAVIKFTSATDFELYAQPLTADSRPVASGTMAGNVASAAGGDFTFTTTPPQQSGDQYMVNVDNHQTQNVLDTVAQLRTALSKPIDGDNAAYQQLRADLDSAIANIQSGQDQLNRSVTDIGARGKALEIQQNTNESLGIANTTTQSSIRDSDPATVLVRLTQQKTMLEASQAAFARISQLSLFNAIG</sequence>
<evidence type="ECO:0000256" key="4">
    <source>
        <dbReference type="ARBA" id="ARBA00022525"/>
    </source>
</evidence>
<dbReference type="PRINTS" id="PR00207">
    <property type="entry name" value="FLAGELLIN"/>
</dbReference>
<keyword evidence="7" id="KW-0966">Cell projection</keyword>
<reference evidence="7 8" key="1">
    <citation type="journal article" date="2020" name="Microorganisms">
        <title>Reliable Identification of Environmental Pseudomonas Isolates Using the rpoD Gene.</title>
        <authorList>
            <consortium name="The Broad Institute Genome Sequencing Platform"/>
            <person name="Girard L."/>
            <person name="Lood C."/>
            <person name="Rokni-Zadeh H."/>
            <person name="van Noort V."/>
            <person name="Lavigne R."/>
            <person name="De Mot R."/>
        </authorList>
    </citation>
    <scope>NUCLEOTIDE SEQUENCE [LARGE SCALE GENOMIC DNA]</scope>
    <source>
        <strain evidence="7 8">RW7P2</strain>
    </source>
</reference>
<gene>
    <name evidence="7" type="ORF">HU747_17535</name>
</gene>
<dbReference type="InterPro" id="IPR001029">
    <property type="entry name" value="Flagellin_N"/>
</dbReference>
<dbReference type="NCBIfam" id="NF009361">
    <property type="entry name" value="PRK12717.1"/>
    <property type="match status" value="1"/>
</dbReference>
<feature type="domain" description="Flagellin N-terminal" evidence="6">
    <location>
        <begin position="3"/>
        <end position="141"/>
    </location>
</feature>
<keyword evidence="7" id="KW-0969">Cilium</keyword>
<evidence type="ECO:0000313" key="7">
    <source>
        <dbReference type="EMBL" id="MBC3477393.1"/>
    </source>
</evidence>
<comment type="caution">
    <text evidence="7">The sequence shown here is derived from an EMBL/GenBank/DDBJ whole genome shotgun (WGS) entry which is preliminary data.</text>
</comment>
<evidence type="ECO:0000259" key="6">
    <source>
        <dbReference type="Pfam" id="PF00669"/>
    </source>
</evidence>
<dbReference type="EMBL" id="JABWRS010000013">
    <property type="protein sequence ID" value="MBC3477393.1"/>
    <property type="molecule type" value="Genomic_DNA"/>
</dbReference>
<dbReference type="PANTHER" id="PTHR42792">
    <property type="entry name" value="FLAGELLIN"/>
    <property type="match status" value="1"/>
</dbReference>
<keyword evidence="5" id="KW-0975">Bacterial flagellum</keyword>
<name>A0ABR6VA58_9PSED</name>
<keyword evidence="4" id="KW-0964">Secreted</keyword>
<dbReference type="RefSeq" id="WP_186598891.1">
    <property type="nucleotide sequence ID" value="NZ_JABWRS010000013.1"/>
</dbReference>
<dbReference type="NCBIfam" id="TIGR02550">
    <property type="entry name" value="flagell_flgL"/>
    <property type="match status" value="1"/>
</dbReference>
<evidence type="ECO:0000313" key="8">
    <source>
        <dbReference type="Proteomes" id="UP000628086"/>
    </source>
</evidence>
<dbReference type="Pfam" id="PF00669">
    <property type="entry name" value="Flagellin_N"/>
    <property type="match status" value="1"/>
</dbReference>
<evidence type="ECO:0000256" key="2">
    <source>
        <dbReference type="ARBA" id="ARBA00004613"/>
    </source>
</evidence>
<protein>
    <submittedName>
        <fullName evidence="7">Flagellar hook-associated protein 3</fullName>
    </submittedName>
</protein>
<dbReference type="PANTHER" id="PTHR42792:SF1">
    <property type="entry name" value="FLAGELLAR HOOK-ASSOCIATED PROTEIN 3"/>
    <property type="match status" value="1"/>
</dbReference>
<organism evidence="7 8">
    <name type="scientific">Pseudomonas taiwanensis</name>
    <dbReference type="NCBI Taxonomy" id="470150"/>
    <lineage>
        <taxon>Bacteria</taxon>
        <taxon>Pseudomonadati</taxon>
        <taxon>Pseudomonadota</taxon>
        <taxon>Gammaproteobacteria</taxon>
        <taxon>Pseudomonadales</taxon>
        <taxon>Pseudomonadaceae</taxon>
        <taxon>Pseudomonas</taxon>
    </lineage>
</organism>
<evidence type="ECO:0000256" key="1">
    <source>
        <dbReference type="ARBA" id="ARBA00004365"/>
    </source>
</evidence>
<comment type="similarity">
    <text evidence="3">Belongs to the bacterial flagellin family.</text>
</comment>
<dbReference type="InterPro" id="IPR013384">
    <property type="entry name" value="Flagell_FlgL"/>
</dbReference>
<keyword evidence="8" id="KW-1185">Reference proteome</keyword>
<dbReference type="SUPFAM" id="SSF64518">
    <property type="entry name" value="Phase 1 flagellin"/>
    <property type="match status" value="1"/>
</dbReference>
<accession>A0ABR6VA58</accession>